<keyword evidence="2" id="KW-0813">Transport</keyword>
<feature type="compositionally biased region" description="Basic and acidic residues" evidence="11">
    <location>
        <begin position="70"/>
        <end position="81"/>
    </location>
</feature>
<feature type="compositionally biased region" description="Basic residues" evidence="11">
    <location>
        <begin position="173"/>
        <end position="184"/>
    </location>
</feature>
<feature type="compositionally biased region" description="Basic and acidic residues" evidence="11">
    <location>
        <begin position="440"/>
        <end position="453"/>
    </location>
</feature>
<dbReference type="CDD" id="cd04041">
    <property type="entry name" value="C2A_fungal"/>
    <property type="match status" value="1"/>
</dbReference>
<dbReference type="InterPro" id="IPR031468">
    <property type="entry name" value="SMP_LBD"/>
</dbReference>
<evidence type="ECO:0000256" key="12">
    <source>
        <dbReference type="SAM" id="Phobius"/>
    </source>
</evidence>
<dbReference type="InterPro" id="IPR057349">
    <property type="entry name" value="C2_Mug190_3rd"/>
</dbReference>
<dbReference type="PANTHER" id="PTHR47348:SF2">
    <property type="entry name" value="MEIOTICALLY UP-REGULATED 190 PROTEIN"/>
    <property type="match status" value="1"/>
</dbReference>
<dbReference type="PANTHER" id="PTHR47348">
    <property type="entry name" value="MEIOTICALLY UP-REGULATED GENE 190 PROTEIN"/>
    <property type="match status" value="1"/>
</dbReference>
<comment type="caution">
    <text evidence="15">The sequence shown here is derived from an EMBL/GenBank/DDBJ whole genome shotgun (WGS) entry which is preliminary data.</text>
</comment>
<protein>
    <recommendedName>
        <fullName evidence="17">Meiotically up-regulated gene 190 protein</fullName>
    </recommendedName>
</protein>
<evidence type="ECO:0000256" key="5">
    <source>
        <dbReference type="ARBA" id="ARBA00022737"/>
    </source>
</evidence>
<dbReference type="GO" id="GO:0008289">
    <property type="term" value="F:lipid binding"/>
    <property type="evidence" value="ECO:0007669"/>
    <property type="project" value="UniProtKB-KW"/>
</dbReference>
<organism evidence="15 16">
    <name type="scientific">Gnomoniopsis smithogilvyi</name>
    <dbReference type="NCBI Taxonomy" id="1191159"/>
    <lineage>
        <taxon>Eukaryota</taxon>
        <taxon>Fungi</taxon>
        <taxon>Dikarya</taxon>
        <taxon>Ascomycota</taxon>
        <taxon>Pezizomycotina</taxon>
        <taxon>Sordariomycetes</taxon>
        <taxon>Sordariomycetidae</taxon>
        <taxon>Diaporthales</taxon>
        <taxon>Gnomoniaceae</taxon>
        <taxon>Gnomoniopsis</taxon>
    </lineage>
</organism>
<evidence type="ECO:0000313" key="16">
    <source>
        <dbReference type="Proteomes" id="UP001140453"/>
    </source>
</evidence>
<dbReference type="InterPro" id="IPR037765">
    <property type="entry name" value="C2B_Tricalbin"/>
</dbReference>
<dbReference type="GO" id="GO:0005789">
    <property type="term" value="C:endoplasmic reticulum membrane"/>
    <property type="evidence" value="ECO:0007669"/>
    <property type="project" value="UniProtKB-SubCell"/>
</dbReference>
<accession>A0A9W8YWA4</accession>
<dbReference type="Proteomes" id="UP001140453">
    <property type="component" value="Unassembled WGS sequence"/>
</dbReference>
<dbReference type="InterPro" id="IPR035892">
    <property type="entry name" value="C2_domain_sf"/>
</dbReference>
<feature type="compositionally biased region" description="Basic and acidic residues" evidence="11">
    <location>
        <begin position="33"/>
        <end position="42"/>
    </location>
</feature>
<keyword evidence="8" id="KW-0445">Lipid transport</keyword>
<feature type="region of interest" description="Disordered" evidence="11">
    <location>
        <begin position="426"/>
        <end position="496"/>
    </location>
</feature>
<evidence type="ECO:0000256" key="4">
    <source>
        <dbReference type="ARBA" id="ARBA00022692"/>
    </source>
</evidence>
<feature type="compositionally biased region" description="Basic and acidic residues" evidence="11">
    <location>
        <begin position="202"/>
        <end position="223"/>
    </location>
</feature>
<dbReference type="EMBL" id="JAPEVB010000002">
    <property type="protein sequence ID" value="KAJ4393111.1"/>
    <property type="molecule type" value="Genomic_DNA"/>
</dbReference>
<keyword evidence="4 12" id="KW-0812">Transmembrane</keyword>
<dbReference type="InterPro" id="IPR000008">
    <property type="entry name" value="C2_dom"/>
</dbReference>
<sequence>MSDNKDNFDEESQRRTYTKPHSGNHPIPTIQGYREHKRELKDQTQQAEQAQEGPEDESKPKRAFNSVKQIFKDEDNPHNPHEPYPATNRNYVEPPPDQSGRGSVPVDGQGVSARQFDGGTHDDGQGQQGQQQAGQEHPMKQQQQAGQQSKQGQQPTEKSATEHVASTTDPKEKRKVMKKAKRQTGGREVTDPVTHLPIVIHDQTEKDLKSAPENEPEPGEHHTTATGPQGASKSDEELDTEAATIQRGFNGVQRLFPPPEFGRLKSELAVAYETTMRAGLAVIGVVAASPFLLSALQGRFIPGWSTIMGLVLFLAMTLGTAYGMGRWMSKKVEEIVDDETWDTARRGEKAVLDSDTELPESVQWLNSLLASIWPLINPELFSSLIDMVEDIMQASLPKVVKMVSVDDMGQGNQSLRVLGVRWLPTGAASRSVGPGGGLESPDKSKGSTDRTDPENAQAEGTEETREKDLENGGDQSKDNKDTDGHDKQQQSEQQAIREGMEAEEGDFVNLELALAYRGRTSGKGIRAKAKNAHLFLKFYSIGGIALPVWVEVRGFIATLRLRLQLTPDPPFVSLCTLTFLGQPKASLACVPLSKHGLNLMDIPMISGFVQSAIDAALAEYVAPKSLTLNLKDMLMGADFKTDTTARGVVYILIKRARGFKQGDGGIRQGASDAYVTVSWGKFGKTVASTRIIPESQEPDWYEYATILVTTEELNAEERLRLQLWDSDKWTADDDLGRVEVDLKELMHNPESHNKMQDREDRFTGQDFEEKMAGTLDWSVGYFRKVRITDKQLELQTVDEDIRTQEQLRDYVADQAADKLREAGKGSDDDELHQQRVQDYAEMEDNMIMSAPPSQDFVSGILSMQIHNITGLEIQKMQKQDKGDDESQGDAEDESSEDMPDSYCNIFLDHKKIYRTRTKPKNCKPFFNAGTERFIRDWRSTDIIIAVRDQREREDDPLIGMVYLPLAKIFATRSQVVDVYPLVGGIGFGRARISMVWRSVELKLPRNLQGWDYGTLEVRGAIRAKQGGNLSNKLLSNRLKLVTDLGKAKVYSNGDGTWSLGKRANREGESAFLAVRKRYACPLMLEFRESTLGPDKSPAFAVLWLKELVDEEAQTRTLKVWKGGKDRLARAQHNVDYAGYEEGEQPIGEVELELKFWRGLSGYHKRFASGSKTGNMREVMECLDTITDENLAKDDDEEEDGVYTDEDDSTDLDEDSPVRRGSGDKEARKKLKVHTNDSSSDSSDDERDGNGDGKEKDSSHSTISLTNLKKLGKAPKKILQNPLDGTASTAIDMLAPGHNDADDGSRGLGNSLRDYKDHHKQLHRKHRGIMQWRVAREADHVAGKLSGLKGNISGMFKHSEKDTGVETEV</sequence>
<feature type="compositionally biased region" description="Basic and acidic residues" evidence="11">
    <location>
        <begin position="1215"/>
        <end position="1226"/>
    </location>
</feature>
<evidence type="ECO:0000256" key="7">
    <source>
        <dbReference type="ARBA" id="ARBA00022989"/>
    </source>
</evidence>
<feature type="domain" description="SMP-LTD" evidence="14">
    <location>
        <begin position="358"/>
        <end position="631"/>
    </location>
</feature>
<dbReference type="Gene3D" id="2.60.40.150">
    <property type="entry name" value="C2 domain"/>
    <property type="match status" value="2"/>
</dbReference>
<evidence type="ECO:0000313" key="15">
    <source>
        <dbReference type="EMBL" id="KAJ4393111.1"/>
    </source>
</evidence>
<feature type="compositionally biased region" description="Low complexity" evidence="11">
    <location>
        <begin position="128"/>
        <end position="154"/>
    </location>
</feature>
<dbReference type="CDD" id="cd04052">
    <property type="entry name" value="C2B_Tricalbin-like"/>
    <property type="match status" value="1"/>
</dbReference>
<dbReference type="SMART" id="SM00239">
    <property type="entry name" value="C2"/>
    <property type="match status" value="2"/>
</dbReference>
<evidence type="ECO:0000259" key="13">
    <source>
        <dbReference type="PROSITE" id="PS50004"/>
    </source>
</evidence>
<feature type="domain" description="C2" evidence="13">
    <location>
        <begin position="842"/>
        <end position="979"/>
    </location>
</feature>
<gene>
    <name evidence="15" type="ORF">N0V93_002318</name>
</gene>
<reference evidence="15" key="1">
    <citation type="submission" date="2022-10" db="EMBL/GenBank/DDBJ databases">
        <title>Tapping the CABI collections for fungal endophytes: first genome assemblies for Collariella, Neodidymelliopsis, Ascochyta clinopodiicola, Didymella pomorum, Didymosphaeria variabile, Neocosmospora piperis and Neocucurbitaria cava.</title>
        <authorList>
            <person name="Hill R."/>
        </authorList>
    </citation>
    <scope>NUCLEOTIDE SEQUENCE</scope>
    <source>
        <strain evidence="15">IMI 355082</strain>
    </source>
</reference>
<feature type="region of interest" description="Disordered" evidence="11">
    <location>
        <begin position="1187"/>
        <end position="1267"/>
    </location>
</feature>
<dbReference type="GO" id="GO:0061817">
    <property type="term" value="P:endoplasmic reticulum-plasma membrane tethering"/>
    <property type="evidence" value="ECO:0007669"/>
    <property type="project" value="InterPro"/>
</dbReference>
<name>A0A9W8YWA4_9PEZI</name>
<dbReference type="Pfam" id="PF25331">
    <property type="entry name" value="C2_Mug190_3rd"/>
    <property type="match status" value="1"/>
</dbReference>
<evidence type="ECO:0000256" key="9">
    <source>
        <dbReference type="ARBA" id="ARBA00023121"/>
    </source>
</evidence>
<keyword evidence="9" id="KW-0446">Lipid-binding</keyword>
<feature type="compositionally biased region" description="Basic and acidic residues" evidence="11">
    <location>
        <begin position="1"/>
        <end position="14"/>
    </location>
</feature>
<feature type="compositionally biased region" description="Acidic residues" evidence="11">
    <location>
        <begin position="882"/>
        <end position="899"/>
    </location>
</feature>
<feature type="region of interest" description="Disordered" evidence="11">
    <location>
        <begin position="1"/>
        <end position="240"/>
    </location>
</feature>
<evidence type="ECO:0000256" key="1">
    <source>
        <dbReference type="ARBA" id="ARBA00004586"/>
    </source>
</evidence>
<feature type="transmembrane region" description="Helical" evidence="12">
    <location>
        <begin position="303"/>
        <end position="322"/>
    </location>
</feature>
<feature type="transmembrane region" description="Helical" evidence="12">
    <location>
        <begin position="534"/>
        <end position="550"/>
    </location>
</feature>
<proteinExistence type="predicted"/>
<feature type="domain" description="C2" evidence="13">
    <location>
        <begin position="629"/>
        <end position="755"/>
    </location>
</feature>
<evidence type="ECO:0000256" key="6">
    <source>
        <dbReference type="ARBA" id="ARBA00022824"/>
    </source>
</evidence>
<dbReference type="PROSITE" id="PS50004">
    <property type="entry name" value="C2"/>
    <property type="match status" value="2"/>
</dbReference>
<evidence type="ECO:0000259" key="14">
    <source>
        <dbReference type="PROSITE" id="PS51847"/>
    </source>
</evidence>
<dbReference type="Pfam" id="PF00168">
    <property type="entry name" value="C2"/>
    <property type="match status" value="2"/>
</dbReference>
<keyword evidence="6" id="KW-0256">Endoplasmic reticulum</keyword>
<dbReference type="InterPro" id="IPR037767">
    <property type="entry name" value="C2A_Mug190-like"/>
</dbReference>
<keyword evidence="7 12" id="KW-1133">Transmembrane helix</keyword>
<keyword evidence="16" id="KW-1185">Reference proteome</keyword>
<feature type="compositionally biased region" description="Acidic residues" evidence="11">
    <location>
        <begin position="1193"/>
        <end position="1214"/>
    </location>
</feature>
<dbReference type="PROSITE" id="PS51847">
    <property type="entry name" value="SMP"/>
    <property type="match status" value="1"/>
</dbReference>
<dbReference type="OrthoDB" id="419768at2759"/>
<evidence type="ECO:0000256" key="10">
    <source>
        <dbReference type="ARBA" id="ARBA00023136"/>
    </source>
</evidence>
<evidence type="ECO:0000256" key="2">
    <source>
        <dbReference type="ARBA" id="ARBA00022448"/>
    </source>
</evidence>
<dbReference type="SUPFAM" id="SSF49562">
    <property type="entry name" value="C2 domain (Calcium/lipid-binding domain, CaLB)"/>
    <property type="match status" value="2"/>
</dbReference>
<feature type="compositionally biased region" description="Basic and acidic residues" evidence="11">
    <location>
        <begin position="1247"/>
        <end position="1258"/>
    </location>
</feature>
<dbReference type="GO" id="GO:0006869">
    <property type="term" value="P:lipid transport"/>
    <property type="evidence" value="ECO:0007669"/>
    <property type="project" value="UniProtKB-KW"/>
</dbReference>
<evidence type="ECO:0000256" key="8">
    <source>
        <dbReference type="ARBA" id="ARBA00023055"/>
    </source>
</evidence>
<keyword evidence="10 12" id="KW-0472">Membrane</keyword>
<dbReference type="Pfam" id="PF25669">
    <property type="entry name" value="SMP_MUG190-like"/>
    <property type="match status" value="2"/>
</dbReference>
<comment type="subcellular location">
    <subcellularLocation>
        <location evidence="1">Endoplasmic reticulum membrane</location>
    </subcellularLocation>
</comment>
<dbReference type="CDD" id="cd21676">
    <property type="entry name" value="SMP_Mug190"/>
    <property type="match status" value="1"/>
</dbReference>
<keyword evidence="5" id="KW-0677">Repeat</keyword>
<evidence type="ECO:0000256" key="11">
    <source>
        <dbReference type="SAM" id="MobiDB-lite"/>
    </source>
</evidence>
<keyword evidence="3" id="KW-0597">Phosphoprotein</keyword>
<feature type="region of interest" description="Disordered" evidence="11">
    <location>
        <begin position="875"/>
        <end position="900"/>
    </location>
</feature>
<evidence type="ECO:0008006" key="17">
    <source>
        <dbReference type="Google" id="ProtNLM"/>
    </source>
</evidence>
<evidence type="ECO:0000256" key="3">
    <source>
        <dbReference type="ARBA" id="ARBA00022553"/>
    </source>
</evidence>
<feature type="compositionally biased region" description="Basic and acidic residues" evidence="11">
    <location>
        <begin position="462"/>
        <end position="489"/>
    </location>
</feature>